<gene>
    <name evidence="2" type="ORF">MRATA1EN1_LOCUS7956</name>
</gene>
<feature type="region of interest" description="Disordered" evidence="1">
    <location>
        <begin position="1"/>
        <end position="24"/>
    </location>
</feature>
<dbReference type="Proteomes" id="UP001176941">
    <property type="component" value="Chromosome 18"/>
</dbReference>
<evidence type="ECO:0000313" key="3">
    <source>
        <dbReference type="Proteomes" id="UP001176941"/>
    </source>
</evidence>
<proteinExistence type="predicted"/>
<evidence type="ECO:0000313" key="2">
    <source>
        <dbReference type="EMBL" id="CAI9158994.1"/>
    </source>
</evidence>
<protein>
    <submittedName>
        <fullName evidence="2">Uncharacterized protein</fullName>
    </submittedName>
</protein>
<evidence type="ECO:0000256" key="1">
    <source>
        <dbReference type="SAM" id="MobiDB-lite"/>
    </source>
</evidence>
<name>A0ABN8YC77_RANTA</name>
<dbReference type="EMBL" id="OX459954">
    <property type="protein sequence ID" value="CAI9158994.1"/>
    <property type="molecule type" value="Genomic_DNA"/>
</dbReference>
<reference evidence="2" key="1">
    <citation type="submission" date="2023-04" db="EMBL/GenBank/DDBJ databases">
        <authorList>
            <consortium name="ELIXIR-Norway"/>
        </authorList>
    </citation>
    <scope>NUCLEOTIDE SEQUENCE [LARGE SCALE GENOMIC DNA]</scope>
</reference>
<keyword evidence="3" id="KW-1185">Reference proteome</keyword>
<organism evidence="2 3">
    <name type="scientific">Rangifer tarandus platyrhynchus</name>
    <name type="common">Svalbard reindeer</name>
    <dbReference type="NCBI Taxonomy" id="3082113"/>
    <lineage>
        <taxon>Eukaryota</taxon>
        <taxon>Metazoa</taxon>
        <taxon>Chordata</taxon>
        <taxon>Craniata</taxon>
        <taxon>Vertebrata</taxon>
        <taxon>Euteleostomi</taxon>
        <taxon>Mammalia</taxon>
        <taxon>Eutheria</taxon>
        <taxon>Laurasiatheria</taxon>
        <taxon>Artiodactyla</taxon>
        <taxon>Ruminantia</taxon>
        <taxon>Pecora</taxon>
        <taxon>Cervidae</taxon>
        <taxon>Odocoileinae</taxon>
        <taxon>Rangifer</taxon>
    </lineage>
</organism>
<sequence>MERRRGRGLCVSENPDGGGGGERLDVTCPTPRLCLQSPGRGGGAEPDCAAVARSLVTGRAAGPRVELERNSPVEDAFLFLARLSALSLSPSDFLSRACYSPFEFSRFV</sequence>
<accession>A0ABN8YC77</accession>